<sequence>MEVEAGGAESAEGNWALKIRDGSGNKEKQRKTRAQMGISSIAFTGGNSRPWIIPLQVQLTALRAVEIEAPFEQQGRHSEIFNARRRHRKAPHPVAQPRNKSRDEVTEPDGLQLRHAFGERGVYNSCEKCSNQLVPTDLPGTNTESVQDDPCADSRNSSCNQTNCALLVAPQLKTSESSS</sequence>
<dbReference type="AlphaFoldDB" id="A0AAV7ECQ9"/>
<dbReference type="EMBL" id="JAINDJ010000005">
    <property type="protein sequence ID" value="KAG9446181.1"/>
    <property type="molecule type" value="Genomic_DNA"/>
</dbReference>
<feature type="compositionally biased region" description="Low complexity" evidence="1">
    <location>
        <begin position="1"/>
        <end position="13"/>
    </location>
</feature>
<proteinExistence type="predicted"/>
<feature type="region of interest" description="Disordered" evidence="1">
    <location>
        <begin position="135"/>
        <end position="159"/>
    </location>
</feature>
<protein>
    <submittedName>
        <fullName evidence="2">Uncharacterized protein</fullName>
    </submittedName>
</protein>
<feature type="compositionally biased region" description="Basic and acidic residues" evidence="1">
    <location>
        <begin position="18"/>
        <end position="27"/>
    </location>
</feature>
<evidence type="ECO:0000256" key="1">
    <source>
        <dbReference type="SAM" id="MobiDB-lite"/>
    </source>
</evidence>
<feature type="region of interest" description="Disordered" evidence="1">
    <location>
        <begin position="82"/>
        <end position="109"/>
    </location>
</feature>
<reference evidence="2 3" key="1">
    <citation type="submission" date="2021-07" db="EMBL/GenBank/DDBJ databases">
        <title>The Aristolochia fimbriata genome: insights into angiosperm evolution, floral development and chemical biosynthesis.</title>
        <authorList>
            <person name="Jiao Y."/>
        </authorList>
    </citation>
    <scope>NUCLEOTIDE SEQUENCE [LARGE SCALE GENOMIC DNA]</scope>
    <source>
        <strain evidence="2">IBCAS-2021</strain>
        <tissue evidence="2">Leaf</tissue>
    </source>
</reference>
<keyword evidence="3" id="KW-1185">Reference proteome</keyword>
<evidence type="ECO:0000313" key="2">
    <source>
        <dbReference type="EMBL" id="KAG9446181.1"/>
    </source>
</evidence>
<name>A0AAV7ECQ9_ARIFI</name>
<comment type="caution">
    <text evidence="2">The sequence shown here is derived from an EMBL/GenBank/DDBJ whole genome shotgun (WGS) entry which is preliminary data.</text>
</comment>
<feature type="region of interest" description="Disordered" evidence="1">
    <location>
        <begin position="1"/>
        <end position="31"/>
    </location>
</feature>
<dbReference type="Proteomes" id="UP000825729">
    <property type="component" value="Unassembled WGS sequence"/>
</dbReference>
<gene>
    <name evidence="2" type="ORF">H6P81_012309</name>
</gene>
<accession>A0AAV7ECQ9</accession>
<evidence type="ECO:0000313" key="3">
    <source>
        <dbReference type="Proteomes" id="UP000825729"/>
    </source>
</evidence>
<feature type="compositionally biased region" description="Polar residues" evidence="1">
    <location>
        <begin position="135"/>
        <end position="145"/>
    </location>
</feature>
<organism evidence="2 3">
    <name type="scientific">Aristolochia fimbriata</name>
    <name type="common">White veined hardy Dutchman's pipe vine</name>
    <dbReference type="NCBI Taxonomy" id="158543"/>
    <lineage>
        <taxon>Eukaryota</taxon>
        <taxon>Viridiplantae</taxon>
        <taxon>Streptophyta</taxon>
        <taxon>Embryophyta</taxon>
        <taxon>Tracheophyta</taxon>
        <taxon>Spermatophyta</taxon>
        <taxon>Magnoliopsida</taxon>
        <taxon>Magnoliidae</taxon>
        <taxon>Piperales</taxon>
        <taxon>Aristolochiaceae</taxon>
        <taxon>Aristolochia</taxon>
    </lineage>
</organism>